<evidence type="ECO:0000313" key="2">
    <source>
        <dbReference type="EMBL" id="KAG0649515.1"/>
    </source>
</evidence>
<feature type="compositionally biased region" description="Acidic residues" evidence="1">
    <location>
        <begin position="1"/>
        <end position="11"/>
    </location>
</feature>
<dbReference type="EMBL" id="VNKQ01000008">
    <property type="protein sequence ID" value="KAG0649515.1"/>
    <property type="molecule type" value="Genomic_DNA"/>
</dbReference>
<comment type="caution">
    <text evidence="2">The sequence shown here is derived from an EMBL/GenBank/DDBJ whole genome shotgun (WGS) entry which is preliminary data.</text>
</comment>
<protein>
    <submittedName>
        <fullName evidence="2">Uncharacterized protein</fullName>
    </submittedName>
</protein>
<evidence type="ECO:0000256" key="1">
    <source>
        <dbReference type="SAM" id="MobiDB-lite"/>
    </source>
</evidence>
<accession>A0A9P7AY18</accession>
<feature type="compositionally biased region" description="Polar residues" evidence="1">
    <location>
        <begin position="274"/>
        <end position="294"/>
    </location>
</feature>
<feature type="compositionally biased region" description="Low complexity" evidence="1">
    <location>
        <begin position="301"/>
        <end position="312"/>
    </location>
</feature>
<feature type="compositionally biased region" description="Polar residues" evidence="1">
    <location>
        <begin position="186"/>
        <end position="198"/>
    </location>
</feature>
<feature type="region of interest" description="Disordered" evidence="1">
    <location>
        <begin position="177"/>
        <end position="318"/>
    </location>
</feature>
<gene>
    <name evidence="2" type="ORF">D0Z07_4335</name>
</gene>
<feature type="region of interest" description="Disordered" evidence="1">
    <location>
        <begin position="1"/>
        <end position="73"/>
    </location>
</feature>
<sequence>MPPTIEDEDDTIIVTGEYEPRLSSPESASPDIEPLAKNLLSHHHLESPEPDQATAGPIRSNTRKDRATSRRPKVNVTTMEERLQQMPELRPLPWRPGTEEGADVETGGDSRRKQIRFGCLLASRGEVQEPGCNSCVNGRGKFSLCIALDGYFKGACASCQLSGRPNRCSIKKEDDLISSPAVGTPNGDTSINQVQPGTPLNDPRPSGPSRKRRRTSEVRRANEAKRASPKEVPQLDPQPPPQPTHYQPILWGQQPTPLPPQPQQINEAPRKTWATVNQPPSKPQLLSNGNNGSRPTPAPESPSSTSASPSGPIADAQW</sequence>
<proteinExistence type="predicted"/>
<evidence type="ECO:0000313" key="3">
    <source>
        <dbReference type="Proteomes" id="UP000785200"/>
    </source>
</evidence>
<name>A0A9P7AY18_9HELO</name>
<feature type="region of interest" description="Disordered" evidence="1">
    <location>
        <begin position="90"/>
        <end position="110"/>
    </location>
</feature>
<reference evidence="2" key="1">
    <citation type="submission" date="2019-07" db="EMBL/GenBank/DDBJ databases">
        <title>Hyphodiscus hymeniophilus genome sequencing and assembly.</title>
        <authorList>
            <person name="Kramer G."/>
            <person name="Nodwell J."/>
        </authorList>
    </citation>
    <scope>NUCLEOTIDE SEQUENCE</scope>
    <source>
        <strain evidence="2">ATCC 34498</strain>
    </source>
</reference>
<keyword evidence="3" id="KW-1185">Reference proteome</keyword>
<dbReference type="Proteomes" id="UP000785200">
    <property type="component" value="Unassembled WGS sequence"/>
</dbReference>
<feature type="compositionally biased region" description="Basic and acidic residues" evidence="1">
    <location>
        <begin position="215"/>
        <end position="229"/>
    </location>
</feature>
<dbReference type="OrthoDB" id="3589576at2759"/>
<dbReference type="AlphaFoldDB" id="A0A9P7AY18"/>
<dbReference type="InterPro" id="IPR022190">
    <property type="entry name" value="DUF3716"/>
</dbReference>
<organism evidence="2 3">
    <name type="scientific">Hyphodiscus hymeniophilus</name>
    <dbReference type="NCBI Taxonomy" id="353542"/>
    <lineage>
        <taxon>Eukaryota</taxon>
        <taxon>Fungi</taxon>
        <taxon>Dikarya</taxon>
        <taxon>Ascomycota</taxon>
        <taxon>Pezizomycotina</taxon>
        <taxon>Leotiomycetes</taxon>
        <taxon>Helotiales</taxon>
        <taxon>Hyphodiscaceae</taxon>
        <taxon>Hyphodiscus</taxon>
    </lineage>
</organism>
<dbReference type="Pfam" id="PF12511">
    <property type="entry name" value="DUF3716"/>
    <property type="match status" value="1"/>
</dbReference>